<name>A0ABU1S823_9MICO</name>
<evidence type="ECO:0000256" key="2">
    <source>
        <dbReference type="ARBA" id="ARBA00022475"/>
    </source>
</evidence>
<reference evidence="8 9" key="1">
    <citation type="submission" date="2023-07" db="EMBL/GenBank/DDBJ databases">
        <title>Sorghum-associated microbial communities from plants grown in Nebraska, USA.</title>
        <authorList>
            <person name="Schachtman D."/>
        </authorList>
    </citation>
    <scope>NUCLEOTIDE SEQUENCE [LARGE SCALE GENOMIC DNA]</scope>
    <source>
        <strain evidence="8 9">2980</strain>
    </source>
</reference>
<keyword evidence="5 6" id="KW-0472">Membrane</keyword>
<keyword evidence="2" id="KW-1003">Cell membrane</keyword>
<comment type="subcellular location">
    <subcellularLocation>
        <location evidence="1">Cell membrane</location>
        <topology evidence="1">Multi-pass membrane protein</topology>
    </subcellularLocation>
</comment>
<comment type="caution">
    <text evidence="8">The sequence shown here is derived from an EMBL/GenBank/DDBJ whole genome shotgun (WGS) entry which is preliminary data.</text>
</comment>
<dbReference type="RefSeq" id="WP_310016866.1">
    <property type="nucleotide sequence ID" value="NZ_JAVDUM010000001.1"/>
</dbReference>
<evidence type="ECO:0000256" key="4">
    <source>
        <dbReference type="ARBA" id="ARBA00022989"/>
    </source>
</evidence>
<evidence type="ECO:0000259" key="7">
    <source>
        <dbReference type="Pfam" id="PF13396"/>
    </source>
</evidence>
<feature type="domain" description="Cardiolipin synthase N-terminal" evidence="7">
    <location>
        <begin position="26"/>
        <end position="66"/>
    </location>
</feature>
<evidence type="ECO:0000256" key="3">
    <source>
        <dbReference type="ARBA" id="ARBA00022692"/>
    </source>
</evidence>
<dbReference type="Pfam" id="PF13396">
    <property type="entry name" value="PLDc_N"/>
    <property type="match status" value="1"/>
</dbReference>
<feature type="transmembrane region" description="Helical" evidence="6">
    <location>
        <begin position="12"/>
        <end position="33"/>
    </location>
</feature>
<sequence>MHNPLIPTAYDVFMVLIALLIVVYGVVAFVSILRTRRVEALTLIFWFVVVLAVPVLGPTAWFLIGRPAARGRVHAQKD</sequence>
<dbReference type="InterPro" id="IPR027379">
    <property type="entry name" value="CLS_N"/>
</dbReference>
<gene>
    <name evidence="8" type="ORF">J2Y69_000342</name>
</gene>
<feature type="transmembrane region" description="Helical" evidence="6">
    <location>
        <begin position="40"/>
        <end position="64"/>
    </location>
</feature>
<accession>A0ABU1S823</accession>
<keyword evidence="3 6" id="KW-0812">Transmembrane</keyword>
<dbReference type="Proteomes" id="UP001259347">
    <property type="component" value="Unassembled WGS sequence"/>
</dbReference>
<evidence type="ECO:0000256" key="1">
    <source>
        <dbReference type="ARBA" id="ARBA00004651"/>
    </source>
</evidence>
<proteinExistence type="predicted"/>
<organism evidence="8 9">
    <name type="scientific">Microbacterium resistens</name>
    <dbReference type="NCBI Taxonomy" id="156977"/>
    <lineage>
        <taxon>Bacteria</taxon>
        <taxon>Bacillati</taxon>
        <taxon>Actinomycetota</taxon>
        <taxon>Actinomycetes</taxon>
        <taxon>Micrococcales</taxon>
        <taxon>Microbacteriaceae</taxon>
        <taxon>Microbacterium</taxon>
    </lineage>
</organism>
<evidence type="ECO:0000256" key="6">
    <source>
        <dbReference type="SAM" id="Phobius"/>
    </source>
</evidence>
<protein>
    <submittedName>
        <fullName evidence="8">Urea transporter</fullName>
    </submittedName>
</protein>
<evidence type="ECO:0000256" key="5">
    <source>
        <dbReference type="ARBA" id="ARBA00023136"/>
    </source>
</evidence>
<dbReference type="EMBL" id="JAVDUM010000001">
    <property type="protein sequence ID" value="MDR6865760.1"/>
    <property type="molecule type" value="Genomic_DNA"/>
</dbReference>
<keyword evidence="9" id="KW-1185">Reference proteome</keyword>
<keyword evidence="4 6" id="KW-1133">Transmembrane helix</keyword>
<evidence type="ECO:0000313" key="8">
    <source>
        <dbReference type="EMBL" id="MDR6865760.1"/>
    </source>
</evidence>
<evidence type="ECO:0000313" key="9">
    <source>
        <dbReference type="Proteomes" id="UP001259347"/>
    </source>
</evidence>